<keyword evidence="2" id="KW-0677">Repeat</keyword>
<dbReference type="Pfam" id="PF00226">
    <property type="entry name" value="DnaJ"/>
    <property type="match status" value="1"/>
</dbReference>
<keyword evidence="4" id="KW-0862">Zinc</keyword>
<dbReference type="PANTHER" id="PTHR43096:SF52">
    <property type="entry name" value="DNAJ HOMOLOG 1, MITOCHONDRIAL-RELATED"/>
    <property type="match status" value="1"/>
</dbReference>
<name>A0A2H3NKH4_9BACT</name>
<feature type="compositionally biased region" description="Basic and acidic residues" evidence="6">
    <location>
        <begin position="35"/>
        <end position="49"/>
    </location>
</feature>
<evidence type="ECO:0000313" key="9">
    <source>
        <dbReference type="Proteomes" id="UP000221024"/>
    </source>
</evidence>
<dbReference type="SUPFAM" id="SSF46565">
    <property type="entry name" value="Chaperone J-domain"/>
    <property type="match status" value="1"/>
</dbReference>
<dbReference type="GO" id="GO:0005737">
    <property type="term" value="C:cytoplasm"/>
    <property type="evidence" value="ECO:0007669"/>
    <property type="project" value="TreeGrafter"/>
</dbReference>
<feature type="region of interest" description="Disordered" evidence="6">
    <location>
        <begin position="70"/>
        <end position="92"/>
    </location>
</feature>
<dbReference type="PROSITE" id="PS00636">
    <property type="entry name" value="DNAJ_1"/>
    <property type="match status" value="1"/>
</dbReference>
<dbReference type="OrthoDB" id="9779889at2"/>
<dbReference type="InterPro" id="IPR001623">
    <property type="entry name" value="DnaJ_domain"/>
</dbReference>
<reference evidence="8 9" key="1">
    <citation type="submission" date="2017-10" db="EMBL/GenBank/DDBJ databases">
        <title>Draft genome of Longimonas halophila.</title>
        <authorList>
            <person name="Goh K.M."/>
            <person name="Shamsir M.S."/>
            <person name="Lim S.W."/>
        </authorList>
    </citation>
    <scope>NUCLEOTIDE SEQUENCE [LARGE SCALE GENOMIC DNA]</scope>
    <source>
        <strain evidence="8 9">KCTC 42399</strain>
    </source>
</reference>
<keyword evidence="3" id="KW-0863">Zinc-finger</keyword>
<feature type="domain" description="J" evidence="7">
    <location>
        <begin position="5"/>
        <end position="70"/>
    </location>
</feature>
<dbReference type="GO" id="GO:0042026">
    <property type="term" value="P:protein refolding"/>
    <property type="evidence" value="ECO:0007669"/>
    <property type="project" value="TreeGrafter"/>
</dbReference>
<organism evidence="8 9">
    <name type="scientific">Longimonas halophila</name>
    <dbReference type="NCBI Taxonomy" id="1469170"/>
    <lineage>
        <taxon>Bacteria</taxon>
        <taxon>Pseudomonadati</taxon>
        <taxon>Rhodothermota</taxon>
        <taxon>Rhodothermia</taxon>
        <taxon>Rhodothermales</taxon>
        <taxon>Salisaetaceae</taxon>
        <taxon>Longimonas</taxon>
    </lineage>
</organism>
<evidence type="ECO:0000313" key="8">
    <source>
        <dbReference type="EMBL" id="PEN06216.1"/>
    </source>
</evidence>
<sequence length="315" mass="35177">MANTTYYDTLGVEEDASAREIKKAYRRLARKHHPDRNPDDPDAEERFKKIQEAYSVLSDEEKRQQYDAQRRNPFGGQGFGGSGFGQGGNGRRQRVNINQEFGQGGLGDIFESFFGGGGVGGRAQRGGRDPFSQAQQQQHRQRRRQPQTRDAETRLHLSFDEALEGGRQTVELPSGESIRLRIPKGVRSGYKIRLRGRGPTGPAGKRGDLYVTFEVGDHPRYRREGNDLHLTETVSALDAMLGTKRRIPTPYGQNISVTIPAGTQPDEKLRLRGQGVKTENETGDLYVHVDVHIPDNLTEDQRKVLKAAADDAGLR</sequence>
<evidence type="ECO:0000256" key="5">
    <source>
        <dbReference type="ARBA" id="ARBA00023186"/>
    </source>
</evidence>
<evidence type="ECO:0000256" key="3">
    <source>
        <dbReference type="ARBA" id="ARBA00022771"/>
    </source>
</evidence>
<feature type="compositionally biased region" description="Basic residues" evidence="6">
    <location>
        <begin position="25"/>
        <end position="34"/>
    </location>
</feature>
<dbReference type="InterPro" id="IPR036869">
    <property type="entry name" value="J_dom_sf"/>
</dbReference>
<dbReference type="PRINTS" id="PR00625">
    <property type="entry name" value="JDOMAIN"/>
</dbReference>
<dbReference type="InterPro" id="IPR002939">
    <property type="entry name" value="DnaJ_C"/>
</dbReference>
<feature type="region of interest" description="Disordered" evidence="6">
    <location>
        <begin position="25"/>
        <end position="49"/>
    </location>
</feature>
<dbReference type="Pfam" id="PF01556">
    <property type="entry name" value="DnaJ_C"/>
    <property type="match status" value="1"/>
</dbReference>
<proteinExistence type="predicted"/>
<dbReference type="Gene3D" id="1.10.287.110">
    <property type="entry name" value="DnaJ domain"/>
    <property type="match status" value="1"/>
</dbReference>
<gene>
    <name evidence="8" type="ORF">CRI93_10335</name>
</gene>
<accession>A0A2H3NKH4</accession>
<protein>
    <submittedName>
        <fullName evidence="8">Molecular chaperone DnaJ</fullName>
    </submittedName>
</protein>
<comment type="caution">
    <text evidence="8">The sequence shown here is derived from an EMBL/GenBank/DDBJ whole genome shotgun (WGS) entry which is preliminary data.</text>
</comment>
<evidence type="ECO:0000256" key="1">
    <source>
        <dbReference type="ARBA" id="ARBA00022723"/>
    </source>
</evidence>
<dbReference type="PANTHER" id="PTHR43096">
    <property type="entry name" value="DNAJ HOMOLOG 1, MITOCHONDRIAL-RELATED"/>
    <property type="match status" value="1"/>
</dbReference>
<dbReference type="RefSeq" id="WP_098062562.1">
    <property type="nucleotide sequence ID" value="NZ_PDEP01000009.1"/>
</dbReference>
<dbReference type="GO" id="GO:0008270">
    <property type="term" value="F:zinc ion binding"/>
    <property type="evidence" value="ECO:0007669"/>
    <property type="project" value="UniProtKB-KW"/>
</dbReference>
<keyword evidence="5" id="KW-0143">Chaperone</keyword>
<dbReference type="CDD" id="cd06257">
    <property type="entry name" value="DnaJ"/>
    <property type="match status" value="1"/>
</dbReference>
<dbReference type="SUPFAM" id="SSF49493">
    <property type="entry name" value="HSP40/DnaJ peptide-binding domain"/>
    <property type="match status" value="2"/>
</dbReference>
<evidence type="ECO:0000256" key="4">
    <source>
        <dbReference type="ARBA" id="ARBA00022833"/>
    </source>
</evidence>
<keyword evidence="1" id="KW-0479">Metal-binding</keyword>
<dbReference type="InterPro" id="IPR008971">
    <property type="entry name" value="HSP40/DnaJ_pept-bd"/>
</dbReference>
<feature type="compositionally biased region" description="Gly residues" evidence="6">
    <location>
        <begin position="75"/>
        <end position="90"/>
    </location>
</feature>
<evidence type="ECO:0000256" key="2">
    <source>
        <dbReference type="ARBA" id="ARBA00022737"/>
    </source>
</evidence>
<dbReference type="EMBL" id="PDEP01000009">
    <property type="protein sequence ID" value="PEN06216.1"/>
    <property type="molecule type" value="Genomic_DNA"/>
</dbReference>
<keyword evidence="9" id="KW-1185">Reference proteome</keyword>
<dbReference type="Gene3D" id="2.60.260.20">
    <property type="entry name" value="Urease metallochaperone UreE, N-terminal domain"/>
    <property type="match status" value="2"/>
</dbReference>
<dbReference type="FunFam" id="2.60.260.20:FF:000005">
    <property type="entry name" value="Chaperone protein dnaJ 1, mitochondrial"/>
    <property type="match status" value="1"/>
</dbReference>
<dbReference type="PROSITE" id="PS50076">
    <property type="entry name" value="DNAJ_2"/>
    <property type="match status" value="1"/>
</dbReference>
<dbReference type="CDD" id="cd10747">
    <property type="entry name" value="DnaJ_C"/>
    <property type="match status" value="1"/>
</dbReference>
<feature type="region of interest" description="Disordered" evidence="6">
    <location>
        <begin position="117"/>
        <end position="152"/>
    </location>
</feature>
<dbReference type="GO" id="GO:0051082">
    <property type="term" value="F:unfolded protein binding"/>
    <property type="evidence" value="ECO:0007669"/>
    <property type="project" value="InterPro"/>
</dbReference>
<dbReference type="SMART" id="SM00271">
    <property type="entry name" value="DnaJ"/>
    <property type="match status" value="1"/>
</dbReference>
<dbReference type="Proteomes" id="UP000221024">
    <property type="component" value="Unassembled WGS sequence"/>
</dbReference>
<dbReference type="AlphaFoldDB" id="A0A2H3NKH4"/>
<dbReference type="InterPro" id="IPR018253">
    <property type="entry name" value="DnaJ_domain_CS"/>
</dbReference>
<evidence type="ECO:0000256" key="6">
    <source>
        <dbReference type="SAM" id="MobiDB-lite"/>
    </source>
</evidence>
<evidence type="ECO:0000259" key="7">
    <source>
        <dbReference type="PROSITE" id="PS50076"/>
    </source>
</evidence>